<feature type="transmembrane region" description="Helical" evidence="1">
    <location>
        <begin position="118"/>
        <end position="140"/>
    </location>
</feature>
<dbReference type="EMBL" id="WMBE01000001">
    <property type="protein sequence ID" value="MDG0865838.1"/>
    <property type="molecule type" value="Genomic_DNA"/>
</dbReference>
<keyword evidence="4" id="KW-1185">Reference proteome</keyword>
<reference evidence="3" key="2">
    <citation type="journal article" date="2023" name="Nat. Commun.">
        <title>Cultivation of marine bacteria of the SAR202 clade.</title>
        <authorList>
            <person name="Lim Y."/>
            <person name="Seo J.H."/>
            <person name="Giovannoni S.J."/>
            <person name="Kang I."/>
            <person name="Cho J.C."/>
        </authorList>
    </citation>
    <scope>NUCLEOTIDE SEQUENCE</scope>
    <source>
        <strain evidence="3">JH1073</strain>
    </source>
</reference>
<dbReference type="EMBL" id="CP046147">
    <property type="protein sequence ID" value="WFG39429.1"/>
    <property type="molecule type" value="Genomic_DNA"/>
</dbReference>
<keyword evidence="1" id="KW-1133">Transmembrane helix</keyword>
<evidence type="ECO:0000313" key="5">
    <source>
        <dbReference type="Proteomes" id="UP001321249"/>
    </source>
</evidence>
<feature type="transmembrane region" description="Helical" evidence="1">
    <location>
        <begin position="53"/>
        <end position="77"/>
    </location>
</feature>
<feature type="transmembrane region" description="Helical" evidence="1">
    <location>
        <begin position="89"/>
        <end position="111"/>
    </location>
</feature>
<evidence type="ECO:0000313" key="2">
    <source>
        <dbReference type="EMBL" id="MDG0865838.1"/>
    </source>
</evidence>
<dbReference type="RefSeq" id="WP_342823118.1">
    <property type="nucleotide sequence ID" value="NZ_CP046146.1"/>
</dbReference>
<proteinExistence type="predicted"/>
<keyword evidence="1" id="KW-0812">Transmembrane</keyword>
<reference evidence="4 5" key="1">
    <citation type="submission" date="2019-11" db="EMBL/GenBank/DDBJ databases">
        <authorList>
            <person name="Cho J.-C."/>
        </authorList>
    </citation>
    <scope>NUCLEOTIDE SEQUENCE [LARGE SCALE GENOMIC DNA]</scope>
    <source>
        <strain evidence="3 4">JH1073</strain>
        <strain evidence="2 5">JH702</strain>
    </source>
</reference>
<name>A0AAJ5ZDX5_9CHLR</name>
<dbReference type="Proteomes" id="UP001219901">
    <property type="component" value="Chromosome"/>
</dbReference>
<sequence length="145" mass="15647">MEEPLRTVIAGMIGGALMGMVFVTHLALLLVYSPPRALQERAAESNVSGLIAMAALVTFLGWNMVAIIMAFAAQALLSGDGTKLSIAPSPIYLVVVLFVLMFVSIPAFIFFRDRKQHLLGEILVFAGIFGFLIPNLVVAVQRTNI</sequence>
<evidence type="ECO:0000313" key="4">
    <source>
        <dbReference type="Proteomes" id="UP001219901"/>
    </source>
</evidence>
<feature type="transmembrane region" description="Helical" evidence="1">
    <location>
        <begin position="12"/>
        <end position="32"/>
    </location>
</feature>
<accession>A0AAJ5ZDX5</accession>
<gene>
    <name evidence="2" type="ORF">GKO46_01970</name>
    <name evidence="3" type="ORF">GKO48_07290</name>
</gene>
<evidence type="ECO:0000256" key="1">
    <source>
        <dbReference type="SAM" id="Phobius"/>
    </source>
</evidence>
<evidence type="ECO:0000313" key="3">
    <source>
        <dbReference type="EMBL" id="WFG39429.1"/>
    </source>
</evidence>
<keyword evidence="1" id="KW-0472">Membrane</keyword>
<organism evidence="3 4">
    <name type="scientific">Candidatus Lucifugimonas marina</name>
    <dbReference type="NCBI Taxonomy" id="3038979"/>
    <lineage>
        <taxon>Bacteria</taxon>
        <taxon>Bacillati</taxon>
        <taxon>Chloroflexota</taxon>
        <taxon>Dehalococcoidia</taxon>
        <taxon>SAR202 cluster</taxon>
        <taxon>Candidatus Lucifugimonadales</taxon>
        <taxon>Candidatus Lucifugimonadaceae</taxon>
        <taxon>Candidatus Lucifugimonas</taxon>
    </lineage>
</organism>
<dbReference type="AlphaFoldDB" id="A0AAJ5ZDX5"/>
<reference evidence="4" key="3">
    <citation type="submission" date="2023-06" db="EMBL/GenBank/DDBJ databases">
        <title>Pangenomics reveal diversification of enzyme families and niche specialization in globally abundant SAR202 bacteria.</title>
        <authorList>
            <person name="Saw J.H.W."/>
        </authorList>
    </citation>
    <scope>NUCLEOTIDE SEQUENCE [LARGE SCALE GENOMIC DNA]</scope>
    <source>
        <strain evidence="4">JH1073</strain>
    </source>
</reference>
<protein>
    <submittedName>
        <fullName evidence="3">Uncharacterized protein</fullName>
    </submittedName>
</protein>
<dbReference type="Proteomes" id="UP001321249">
    <property type="component" value="Unassembled WGS sequence"/>
</dbReference>